<evidence type="ECO:0000313" key="2">
    <source>
        <dbReference type="EMBL" id="GAG91878.1"/>
    </source>
</evidence>
<protein>
    <recommendedName>
        <fullName evidence="3">Prepilin type IV endopeptidase peptidase domain-containing protein</fullName>
    </recommendedName>
</protein>
<name>X1C648_9ZZZZ</name>
<feature type="transmembrane region" description="Helical" evidence="1">
    <location>
        <begin position="67"/>
        <end position="83"/>
    </location>
</feature>
<feature type="transmembrane region" description="Helical" evidence="1">
    <location>
        <begin position="12"/>
        <end position="29"/>
    </location>
</feature>
<proteinExistence type="predicted"/>
<feature type="transmembrane region" description="Helical" evidence="1">
    <location>
        <begin position="41"/>
        <end position="61"/>
    </location>
</feature>
<gene>
    <name evidence="2" type="ORF">S01H4_40490</name>
</gene>
<dbReference type="EMBL" id="BART01022053">
    <property type="protein sequence ID" value="GAG91878.1"/>
    <property type="molecule type" value="Genomic_DNA"/>
</dbReference>
<accession>X1C648</accession>
<organism evidence="2">
    <name type="scientific">marine sediment metagenome</name>
    <dbReference type="NCBI Taxonomy" id="412755"/>
    <lineage>
        <taxon>unclassified sequences</taxon>
        <taxon>metagenomes</taxon>
        <taxon>ecological metagenomes</taxon>
    </lineage>
</organism>
<feature type="transmembrane region" description="Helical" evidence="1">
    <location>
        <begin position="95"/>
        <end position="116"/>
    </location>
</feature>
<reference evidence="2" key="1">
    <citation type="journal article" date="2014" name="Front. Microbiol.">
        <title>High frequency of phylogenetically diverse reductive dehalogenase-homologous genes in deep subseafloor sedimentary metagenomes.</title>
        <authorList>
            <person name="Kawai M."/>
            <person name="Futagami T."/>
            <person name="Toyoda A."/>
            <person name="Takaki Y."/>
            <person name="Nishi S."/>
            <person name="Hori S."/>
            <person name="Arai W."/>
            <person name="Tsubouchi T."/>
            <person name="Morono Y."/>
            <person name="Uchiyama I."/>
            <person name="Ito T."/>
            <person name="Fujiyama A."/>
            <person name="Inagaki F."/>
            <person name="Takami H."/>
        </authorList>
    </citation>
    <scope>NUCLEOTIDE SEQUENCE</scope>
    <source>
        <strain evidence="2">Expedition CK06-06</strain>
    </source>
</reference>
<evidence type="ECO:0000256" key="1">
    <source>
        <dbReference type="SAM" id="Phobius"/>
    </source>
</evidence>
<keyword evidence="1" id="KW-0472">Membrane</keyword>
<keyword evidence="1" id="KW-1133">Transmembrane helix</keyword>
<keyword evidence="1" id="KW-0812">Transmembrane</keyword>
<dbReference type="AlphaFoldDB" id="X1C648"/>
<sequence>MVNLNNCLLKHTSYAAILVIFGVVIKNSFEQMKMPNHPVGKPLGMALFTLGWIYTAYILSYKRKNKALFVLSSLGVLVAVMAMKEYMSKKKAVPMFFPILFAVSWIALGYGVGQQLTGNMKHFGLLASLLVLISMMRMLPTQRAGCIVDGPGMPLFVI</sequence>
<comment type="caution">
    <text evidence="2">The sequence shown here is derived from an EMBL/GenBank/DDBJ whole genome shotgun (WGS) entry which is preliminary data.</text>
</comment>
<feature type="non-terminal residue" evidence="2">
    <location>
        <position position="158"/>
    </location>
</feature>
<evidence type="ECO:0008006" key="3">
    <source>
        <dbReference type="Google" id="ProtNLM"/>
    </source>
</evidence>